<accession>A0A518GGX6</accession>
<evidence type="ECO:0000259" key="1">
    <source>
        <dbReference type="Pfam" id="PF01814"/>
    </source>
</evidence>
<evidence type="ECO:0000313" key="3">
    <source>
        <dbReference type="Proteomes" id="UP000318017"/>
    </source>
</evidence>
<dbReference type="RefSeq" id="WP_145085768.1">
    <property type="nucleotide sequence ID" value="NZ_CP036298.1"/>
</dbReference>
<reference evidence="2 3" key="1">
    <citation type="submission" date="2019-02" db="EMBL/GenBank/DDBJ databases">
        <title>Deep-cultivation of Planctomycetes and their phenomic and genomic characterization uncovers novel biology.</title>
        <authorList>
            <person name="Wiegand S."/>
            <person name="Jogler M."/>
            <person name="Boedeker C."/>
            <person name="Pinto D."/>
            <person name="Vollmers J."/>
            <person name="Rivas-Marin E."/>
            <person name="Kohn T."/>
            <person name="Peeters S.H."/>
            <person name="Heuer A."/>
            <person name="Rast P."/>
            <person name="Oberbeckmann S."/>
            <person name="Bunk B."/>
            <person name="Jeske O."/>
            <person name="Meyerdierks A."/>
            <person name="Storesund J.E."/>
            <person name="Kallscheuer N."/>
            <person name="Luecker S."/>
            <person name="Lage O.M."/>
            <person name="Pohl T."/>
            <person name="Merkel B.J."/>
            <person name="Hornburger P."/>
            <person name="Mueller R.-W."/>
            <person name="Bruemmer F."/>
            <person name="Labrenz M."/>
            <person name="Spormann A.M."/>
            <person name="Op den Camp H."/>
            <person name="Overmann J."/>
            <person name="Amann R."/>
            <person name="Jetten M.S.M."/>
            <person name="Mascher T."/>
            <person name="Medema M.H."/>
            <person name="Devos D.P."/>
            <person name="Kaster A.-K."/>
            <person name="Ovreas L."/>
            <person name="Rohde M."/>
            <person name="Galperin M.Y."/>
            <person name="Jogler C."/>
        </authorList>
    </citation>
    <scope>NUCLEOTIDE SEQUENCE [LARGE SCALE GENOMIC DNA]</scope>
    <source>
        <strain evidence="2 3">Q31a</strain>
    </source>
</reference>
<sequence length="158" mass="17932">MSPEKSTPKFTLNAAFFQEIKDDHQQLQCVLSRLRELEFNRAAIANHAKEFVELLAGLLDQLAFHFTLEEAYGYFEDALENAPRFHEQAGSLRGQHSTLFVMCQELVDAANACIAHRDRDLTPVLDRFKAFDRSFKAHESAELNLIMEAMTQDVGVGD</sequence>
<dbReference type="EMBL" id="CP036298">
    <property type="protein sequence ID" value="QDV27808.1"/>
    <property type="molecule type" value="Genomic_DNA"/>
</dbReference>
<keyword evidence="3" id="KW-1185">Reference proteome</keyword>
<dbReference type="Proteomes" id="UP000318017">
    <property type="component" value="Chromosome"/>
</dbReference>
<dbReference type="OrthoDB" id="276004at2"/>
<dbReference type="InterPro" id="IPR012312">
    <property type="entry name" value="Hemerythrin-like"/>
</dbReference>
<gene>
    <name evidence="2" type="ORF">Q31a_62010</name>
</gene>
<organism evidence="2 3">
    <name type="scientific">Aureliella helgolandensis</name>
    <dbReference type="NCBI Taxonomy" id="2527968"/>
    <lineage>
        <taxon>Bacteria</taxon>
        <taxon>Pseudomonadati</taxon>
        <taxon>Planctomycetota</taxon>
        <taxon>Planctomycetia</taxon>
        <taxon>Pirellulales</taxon>
        <taxon>Pirellulaceae</taxon>
        <taxon>Aureliella</taxon>
    </lineage>
</organism>
<evidence type="ECO:0000313" key="2">
    <source>
        <dbReference type="EMBL" id="QDV27808.1"/>
    </source>
</evidence>
<name>A0A518GGX6_9BACT</name>
<dbReference type="KEGG" id="ahel:Q31a_62010"/>
<proteinExistence type="predicted"/>
<feature type="domain" description="Hemerythrin-like" evidence="1">
    <location>
        <begin position="18"/>
        <end position="142"/>
    </location>
</feature>
<dbReference type="AlphaFoldDB" id="A0A518GGX6"/>
<dbReference type="Pfam" id="PF01814">
    <property type="entry name" value="Hemerythrin"/>
    <property type="match status" value="1"/>
</dbReference>
<protein>
    <recommendedName>
        <fullName evidence="1">Hemerythrin-like domain-containing protein</fullName>
    </recommendedName>
</protein>